<gene>
    <name evidence="1" type="ORF">Adt_21404</name>
</gene>
<evidence type="ECO:0000313" key="2">
    <source>
        <dbReference type="Proteomes" id="UP001604336"/>
    </source>
</evidence>
<name>A0ABD1SZD7_9LAMI</name>
<protein>
    <submittedName>
        <fullName evidence="1">Uncharacterized protein</fullName>
    </submittedName>
</protein>
<keyword evidence="2" id="KW-1185">Reference proteome</keyword>
<accession>A0ABD1SZD7</accession>
<organism evidence="1 2">
    <name type="scientific">Abeliophyllum distichum</name>
    <dbReference type="NCBI Taxonomy" id="126358"/>
    <lineage>
        <taxon>Eukaryota</taxon>
        <taxon>Viridiplantae</taxon>
        <taxon>Streptophyta</taxon>
        <taxon>Embryophyta</taxon>
        <taxon>Tracheophyta</taxon>
        <taxon>Spermatophyta</taxon>
        <taxon>Magnoliopsida</taxon>
        <taxon>eudicotyledons</taxon>
        <taxon>Gunneridae</taxon>
        <taxon>Pentapetalae</taxon>
        <taxon>asterids</taxon>
        <taxon>lamiids</taxon>
        <taxon>Lamiales</taxon>
        <taxon>Oleaceae</taxon>
        <taxon>Forsythieae</taxon>
        <taxon>Abeliophyllum</taxon>
    </lineage>
</organism>
<dbReference type="EMBL" id="JBFOLK010000006">
    <property type="protein sequence ID" value="KAL2505783.1"/>
    <property type="molecule type" value="Genomic_DNA"/>
</dbReference>
<reference evidence="2" key="1">
    <citation type="submission" date="2024-07" db="EMBL/GenBank/DDBJ databases">
        <title>Two chromosome-level genome assemblies of Korean endemic species Abeliophyllum distichum and Forsythia ovata (Oleaceae).</title>
        <authorList>
            <person name="Jang H."/>
        </authorList>
    </citation>
    <scope>NUCLEOTIDE SEQUENCE [LARGE SCALE GENOMIC DNA]</scope>
</reference>
<sequence>MYKQGSGYGFHLMGNRLKQQKATKTYEVRSGSLYTQKIGTLIRNMKQVCKRRRVGKGINSLPSVKAGCNSVFAHLYICEYAIVRSTRPNYIYSSKKAINRTKLSCSVSRNSQALAKKEAYLKRAAKRSKPSKKGVSCLYPLVSRVSRIFDRRKKKNSPVPVPE</sequence>
<dbReference type="Proteomes" id="UP001604336">
    <property type="component" value="Unassembled WGS sequence"/>
</dbReference>
<comment type="caution">
    <text evidence="1">The sequence shown here is derived from an EMBL/GenBank/DDBJ whole genome shotgun (WGS) entry which is preliminary data.</text>
</comment>
<dbReference type="AlphaFoldDB" id="A0ABD1SZD7"/>
<proteinExistence type="predicted"/>
<evidence type="ECO:0000313" key="1">
    <source>
        <dbReference type="EMBL" id="KAL2505783.1"/>
    </source>
</evidence>